<proteinExistence type="predicted"/>
<sequence>MLEFPIERPRLPTVMRARQHLPSSSWYALSAMVGYATCLTFSPIADGGDILLISLNCAPRGPPLSVYDKRLLAVYATSSVRLCEHRCSSRYPHIVNFSCSSFSSYAAHTLHYNFIRSFPRARHRQRPQTTHIAPRDRAVRPRRLDHLVNKSSRVRIQPLPKPRGAALRRSISDTPTITGTVDGRRVSDAGLRAEQQLACSRLGAGPLWLSEGSPLSNRWAAQQSSA</sequence>
<name>A0AAD7XAC4_9APHY</name>
<dbReference type="Proteomes" id="UP001215151">
    <property type="component" value="Unassembled WGS sequence"/>
</dbReference>
<evidence type="ECO:0000313" key="2">
    <source>
        <dbReference type="Proteomes" id="UP001215151"/>
    </source>
</evidence>
<keyword evidence="2" id="KW-1185">Reference proteome</keyword>
<comment type="caution">
    <text evidence="1">The sequence shown here is derived from an EMBL/GenBank/DDBJ whole genome shotgun (WGS) entry which is preliminary data.</text>
</comment>
<dbReference type="EMBL" id="JAPEVG010000140">
    <property type="protein sequence ID" value="KAJ8481301.1"/>
    <property type="molecule type" value="Genomic_DNA"/>
</dbReference>
<organism evidence="1 2">
    <name type="scientific">Trametes cubensis</name>
    <dbReference type="NCBI Taxonomy" id="1111947"/>
    <lineage>
        <taxon>Eukaryota</taxon>
        <taxon>Fungi</taxon>
        <taxon>Dikarya</taxon>
        <taxon>Basidiomycota</taxon>
        <taxon>Agaricomycotina</taxon>
        <taxon>Agaricomycetes</taxon>
        <taxon>Polyporales</taxon>
        <taxon>Polyporaceae</taxon>
        <taxon>Trametes</taxon>
    </lineage>
</organism>
<accession>A0AAD7XAC4</accession>
<protein>
    <submittedName>
        <fullName evidence="1">Uncharacterized protein</fullName>
    </submittedName>
</protein>
<gene>
    <name evidence="1" type="ORF">ONZ51_g6073</name>
</gene>
<evidence type="ECO:0000313" key="1">
    <source>
        <dbReference type="EMBL" id="KAJ8481301.1"/>
    </source>
</evidence>
<reference evidence="1" key="1">
    <citation type="submission" date="2022-11" db="EMBL/GenBank/DDBJ databases">
        <title>Genome Sequence of Cubamyces cubensis.</title>
        <authorList>
            <person name="Buettner E."/>
        </authorList>
    </citation>
    <scope>NUCLEOTIDE SEQUENCE</scope>
    <source>
        <strain evidence="1">MPL-01</strain>
    </source>
</reference>
<dbReference type="AlphaFoldDB" id="A0AAD7XAC4"/>